<sequence length="568" mass="58821">MVGISVAAVPAPAGAITGADFDPGYIISDAQFYASTSLAEADIQSFLDAKGPVSCNTPQHPGYTCLYDLSFPTFDKPANPMCRPYQGASDESVARIVSKVGIACGISPKVLLVMLQKEQGLITDTWPTTGQLATAMGAGCPDTAACDPAQKGFFQQVYLAAYYMVRYGMPAGTGPGTEYTSNYRSNYRIGEISQILYKDNNPDCGTRSVVVRNQPTASLYWYTPYTPNAAALTNLYGLGDGCSTYGNRNFWTFYSNWFGNPAGITLAGVVPTRIDGIDRFDTALKISARRSVAADVIYIANGYNYPDALSAAPAAVMGNGPLLLVPGDTVPAAVAAEIRRLTPKLIVVVGGEAAVSRAAYDALTALAPTIRRDGADDRFSTSRLIAANGFPTGATLAYIATGNGFADALSASAAAGYRKAPVILVDGSASTLDGATAQTLATLGVTSVIIAGGPVAVSAGVEAGLRAIPGITVNRLGGADRFAVAAALNRDAFPVRSPVYVASAYNFPDALAGAVLAGSQGAALYLSPTPCIYRSVVQDFITIQAPAVTLLGGPAALSQGVQSYLNCD</sequence>
<reference evidence="1 2" key="1">
    <citation type="submission" date="2017-09" db="EMBL/GenBank/DDBJ databases">
        <authorList>
            <person name="Ehlers B."/>
            <person name="Leendertz F.H."/>
        </authorList>
    </citation>
    <scope>NUCLEOTIDE SEQUENCE [LARGE SCALE GENOMIC DNA]</scope>
    <source>
        <strain evidence="1 2">CGMCC 1.05381</strain>
    </source>
</reference>
<dbReference type="PANTHER" id="PTHR30032:SF8">
    <property type="entry name" value="GERMINATION-SPECIFIC N-ACETYLMURAMOYL-L-ALANINE AMIDASE"/>
    <property type="match status" value="1"/>
</dbReference>
<gene>
    <name evidence="1" type="ORF">SAMN06296378_0083</name>
</gene>
<dbReference type="AlphaFoldDB" id="A0A2C8Y6D1"/>
<dbReference type="PANTHER" id="PTHR30032">
    <property type="entry name" value="N-ACETYLMURAMOYL-L-ALANINE AMIDASE-RELATED"/>
    <property type="match status" value="1"/>
</dbReference>
<dbReference type="Proteomes" id="UP000219440">
    <property type="component" value="Unassembled WGS sequence"/>
</dbReference>
<dbReference type="InterPro" id="IPR051922">
    <property type="entry name" value="Bact_Sporulation_Assoc"/>
</dbReference>
<protein>
    <submittedName>
        <fullName evidence="1">Cell wall binding repeat 2</fullName>
    </submittedName>
</protein>
<accession>A0A2C8Y6D1</accession>
<name>A0A2C8Y6D1_9MICO</name>
<keyword evidence="2" id="KW-1185">Reference proteome</keyword>
<evidence type="ECO:0000313" key="1">
    <source>
        <dbReference type="EMBL" id="SOE45717.1"/>
    </source>
</evidence>
<dbReference type="EMBL" id="OCST01000001">
    <property type="protein sequence ID" value="SOE45717.1"/>
    <property type="molecule type" value="Genomic_DNA"/>
</dbReference>
<evidence type="ECO:0000313" key="2">
    <source>
        <dbReference type="Proteomes" id="UP000219440"/>
    </source>
</evidence>
<dbReference type="InterPro" id="IPR007253">
    <property type="entry name" value="Cell_wall-bd_2"/>
</dbReference>
<dbReference type="Pfam" id="PF04122">
    <property type="entry name" value="CW_binding_2"/>
    <property type="match status" value="3"/>
</dbReference>
<proteinExistence type="predicted"/>
<dbReference type="OrthoDB" id="9764271at2"/>
<organism evidence="1 2">
    <name type="scientific">Salinibacterium xinjiangense</name>
    <dbReference type="NCBI Taxonomy" id="386302"/>
    <lineage>
        <taxon>Bacteria</taxon>
        <taxon>Bacillati</taxon>
        <taxon>Actinomycetota</taxon>
        <taxon>Actinomycetes</taxon>
        <taxon>Micrococcales</taxon>
        <taxon>Microbacteriaceae</taxon>
        <taxon>Salinibacterium</taxon>
    </lineage>
</organism>
<dbReference type="RefSeq" id="WP_097059294.1">
    <property type="nucleotide sequence ID" value="NZ_OCST01000001.1"/>
</dbReference>